<name>A0A1I6IBU1_9FIRM</name>
<feature type="compositionally biased region" description="Polar residues" evidence="1">
    <location>
        <begin position="16"/>
        <end position="26"/>
    </location>
</feature>
<gene>
    <name evidence="2" type="ORF">SAMN05661086_00635</name>
</gene>
<feature type="region of interest" description="Disordered" evidence="1">
    <location>
        <begin position="1"/>
        <end position="29"/>
    </location>
</feature>
<dbReference type="AlphaFoldDB" id="A0A1I6IBU1"/>
<dbReference type="OrthoDB" id="2103517at2"/>
<dbReference type="RefSeq" id="WP_092559250.1">
    <property type="nucleotide sequence ID" value="NZ_FOYZ01000002.1"/>
</dbReference>
<feature type="compositionally biased region" description="Basic and acidic residues" evidence="1">
    <location>
        <begin position="1"/>
        <end position="15"/>
    </location>
</feature>
<evidence type="ECO:0000313" key="2">
    <source>
        <dbReference type="EMBL" id="SFR63850.1"/>
    </source>
</evidence>
<reference evidence="2 3" key="1">
    <citation type="submission" date="2016-10" db="EMBL/GenBank/DDBJ databases">
        <authorList>
            <person name="de Groot N.N."/>
        </authorList>
    </citation>
    <scope>NUCLEOTIDE SEQUENCE [LARGE SCALE GENOMIC DNA]</scope>
    <source>
        <strain evidence="2 3">743A</strain>
    </source>
</reference>
<evidence type="ECO:0000256" key="1">
    <source>
        <dbReference type="SAM" id="MobiDB-lite"/>
    </source>
</evidence>
<accession>A0A1I6IBU1</accession>
<proteinExistence type="predicted"/>
<dbReference type="Proteomes" id="UP000199659">
    <property type="component" value="Unassembled WGS sequence"/>
</dbReference>
<organism evidence="2 3">
    <name type="scientific">Anaeromicropila populeti</name>
    <dbReference type="NCBI Taxonomy" id="37658"/>
    <lineage>
        <taxon>Bacteria</taxon>
        <taxon>Bacillati</taxon>
        <taxon>Bacillota</taxon>
        <taxon>Clostridia</taxon>
        <taxon>Lachnospirales</taxon>
        <taxon>Lachnospiraceae</taxon>
        <taxon>Anaeromicropila</taxon>
    </lineage>
</organism>
<evidence type="ECO:0000313" key="3">
    <source>
        <dbReference type="Proteomes" id="UP000199659"/>
    </source>
</evidence>
<protein>
    <submittedName>
        <fullName evidence="2">Uncharacterized protein</fullName>
    </submittedName>
</protein>
<keyword evidence="3" id="KW-1185">Reference proteome</keyword>
<dbReference type="EMBL" id="FOYZ01000002">
    <property type="protein sequence ID" value="SFR63850.1"/>
    <property type="molecule type" value="Genomic_DNA"/>
</dbReference>
<sequence length="134" mass="15007">MNGDNRRETNVRENNSRNVNGRGMNQSSSCSFCKSCCNTKGENESTFCMVEDCKTCILCSQAAVSRCEAELFCEVVEKVICELHRSKNLQELKEIIDMVTCLFVSSAEKEKALAEILQAYCKCSNGMESVCRCK</sequence>